<proteinExistence type="predicted"/>
<reference evidence="1 2" key="1">
    <citation type="submission" date="2013-08" db="EMBL/GenBank/DDBJ databases">
        <authorList>
            <person name="Weinstock G."/>
            <person name="Sodergren E."/>
            <person name="Wylie T."/>
            <person name="Fulton L."/>
            <person name="Fulton R."/>
            <person name="Fronick C."/>
            <person name="O'Laughlin M."/>
            <person name="Godfrey J."/>
            <person name="Miner T."/>
            <person name="Herter B."/>
            <person name="Appelbaum E."/>
            <person name="Cordes M."/>
            <person name="Lek S."/>
            <person name="Wollam A."/>
            <person name="Pepin K.H."/>
            <person name="Palsikar V.B."/>
            <person name="Mitreva M."/>
            <person name="Wilson R.K."/>
        </authorList>
    </citation>
    <scope>NUCLEOTIDE SEQUENCE [LARGE SCALE GENOMIC DNA]</scope>
    <source>
        <strain evidence="1 2">ATCC 700332</strain>
    </source>
</reference>
<protein>
    <submittedName>
        <fullName evidence="1">Uncharacterized protein</fullName>
    </submittedName>
</protein>
<gene>
    <name evidence="1" type="ORF">HMPREF9193_01613</name>
</gene>
<evidence type="ECO:0000313" key="1">
    <source>
        <dbReference type="EMBL" id="ERJ91955.1"/>
    </source>
</evidence>
<organism evidence="1 2">
    <name type="scientific">Treponema lecithinolyticum ATCC 700332</name>
    <dbReference type="NCBI Taxonomy" id="1321815"/>
    <lineage>
        <taxon>Bacteria</taxon>
        <taxon>Pseudomonadati</taxon>
        <taxon>Spirochaetota</taxon>
        <taxon>Spirochaetia</taxon>
        <taxon>Spirochaetales</taxon>
        <taxon>Treponemataceae</taxon>
        <taxon>Treponema</taxon>
    </lineage>
</organism>
<dbReference type="EMBL" id="AWVH01000039">
    <property type="protein sequence ID" value="ERJ91955.1"/>
    <property type="molecule type" value="Genomic_DNA"/>
</dbReference>
<comment type="caution">
    <text evidence="1">The sequence shown here is derived from an EMBL/GenBank/DDBJ whole genome shotgun (WGS) entry which is preliminary data.</text>
</comment>
<dbReference type="Proteomes" id="UP000016649">
    <property type="component" value="Unassembled WGS sequence"/>
</dbReference>
<sequence>MFLSYIIIVPRYSLKNRLYAKKEPKLPKKNFGYLIKIGHLEFDWEKFFFTTQMPQSIKTAPIDHKTNLPLCCCYESGF</sequence>
<name>A0ABN0NX62_TRELE</name>
<keyword evidence="2" id="KW-1185">Reference proteome</keyword>
<accession>A0ABN0NX62</accession>
<evidence type="ECO:0000313" key="2">
    <source>
        <dbReference type="Proteomes" id="UP000016649"/>
    </source>
</evidence>